<gene>
    <name evidence="2" type="ORF">FA13DRAFT_441573</name>
</gene>
<feature type="region of interest" description="Disordered" evidence="1">
    <location>
        <begin position="120"/>
        <end position="169"/>
    </location>
</feature>
<proteinExistence type="predicted"/>
<feature type="region of interest" description="Disordered" evidence="1">
    <location>
        <begin position="415"/>
        <end position="434"/>
    </location>
</feature>
<feature type="compositionally biased region" description="Basic and acidic residues" evidence="1">
    <location>
        <begin position="120"/>
        <end position="134"/>
    </location>
</feature>
<organism evidence="2 3">
    <name type="scientific">Coprinellus micaceus</name>
    <name type="common">Glistening ink-cap mushroom</name>
    <name type="synonym">Coprinus micaceus</name>
    <dbReference type="NCBI Taxonomy" id="71717"/>
    <lineage>
        <taxon>Eukaryota</taxon>
        <taxon>Fungi</taxon>
        <taxon>Dikarya</taxon>
        <taxon>Basidiomycota</taxon>
        <taxon>Agaricomycotina</taxon>
        <taxon>Agaricomycetes</taxon>
        <taxon>Agaricomycetidae</taxon>
        <taxon>Agaricales</taxon>
        <taxon>Agaricineae</taxon>
        <taxon>Psathyrellaceae</taxon>
        <taxon>Coprinellus</taxon>
    </lineage>
</organism>
<accession>A0A4Y7TYM7</accession>
<evidence type="ECO:0000313" key="3">
    <source>
        <dbReference type="Proteomes" id="UP000298030"/>
    </source>
</evidence>
<feature type="region of interest" description="Disordered" evidence="1">
    <location>
        <begin position="1"/>
        <end position="30"/>
    </location>
</feature>
<feature type="compositionally biased region" description="Low complexity" evidence="1">
    <location>
        <begin position="144"/>
        <end position="157"/>
    </location>
</feature>
<keyword evidence="3" id="KW-1185">Reference proteome</keyword>
<evidence type="ECO:0000256" key="1">
    <source>
        <dbReference type="SAM" id="MobiDB-lite"/>
    </source>
</evidence>
<feature type="compositionally biased region" description="Polar residues" evidence="1">
    <location>
        <begin position="1"/>
        <end position="13"/>
    </location>
</feature>
<reference evidence="2 3" key="1">
    <citation type="journal article" date="2019" name="Nat. Ecol. Evol.">
        <title>Megaphylogeny resolves global patterns of mushroom evolution.</title>
        <authorList>
            <person name="Varga T."/>
            <person name="Krizsan K."/>
            <person name="Foldi C."/>
            <person name="Dima B."/>
            <person name="Sanchez-Garcia M."/>
            <person name="Sanchez-Ramirez S."/>
            <person name="Szollosi G.J."/>
            <person name="Szarkandi J.G."/>
            <person name="Papp V."/>
            <person name="Albert L."/>
            <person name="Andreopoulos W."/>
            <person name="Angelini C."/>
            <person name="Antonin V."/>
            <person name="Barry K.W."/>
            <person name="Bougher N.L."/>
            <person name="Buchanan P."/>
            <person name="Buyck B."/>
            <person name="Bense V."/>
            <person name="Catcheside P."/>
            <person name="Chovatia M."/>
            <person name="Cooper J."/>
            <person name="Damon W."/>
            <person name="Desjardin D."/>
            <person name="Finy P."/>
            <person name="Geml J."/>
            <person name="Haridas S."/>
            <person name="Hughes K."/>
            <person name="Justo A."/>
            <person name="Karasinski D."/>
            <person name="Kautmanova I."/>
            <person name="Kiss B."/>
            <person name="Kocsube S."/>
            <person name="Kotiranta H."/>
            <person name="LaButti K.M."/>
            <person name="Lechner B.E."/>
            <person name="Liimatainen K."/>
            <person name="Lipzen A."/>
            <person name="Lukacs Z."/>
            <person name="Mihaltcheva S."/>
            <person name="Morgado L.N."/>
            <person name="Niskanen T."/>
            <person name="Noordeloos M.E."/>
            <person name="Ohm R.A."/>
            <person name="Ortiz-Santana B."/>
            <person name="Ovrebo C."/>
            <person name="Racz N."/>
            <person name="Riley R."/>
            <person name="Savchenko A."/>
            <person name="Shiryaev A."/>
            <person name="Soop K."/>
            <person name="Spirin V."/>
            <person name="Szebenyi C."/>
            <person name="Tomsovsky M."/>
            <person name="Tulloss R.E."/>
            <person name="Uehling J."/>
            <person name="Grigoriev I.V."/>
            <person name="Vagvolgyi C."/>
            <person name="Papp T."/>
            <person name="Martin F.M."/>
            <person name="Miettinen O."/>
            <person name="Hibbett D.S."/>
            <person name="Nagy L.G."/>
        </authorList>
    </citation>
    <scope>NUCLEOTIDE SEQUENCE [LARGE SCALE GENOMIC DNA]</scope>
    <source>
        <strain evidence="2 3">FP101781</strain>
    </source>
</reference>
<evidence type="ECO:0000313" key="2">
    <source>
        <dbReference type="EMBL" id="TEB39121.1"/>
    </source>
</evidence>
<protein>
    <submittedName>
        <fullName evidence="2">Uncharacterized protein</fullName>
    </submittedName>
</protein>
<sequence>MASTESTGVQQQKTAKEIQDAKAMPPPPVPVKSVLLEPELNALQDSLKNAVAQTGLVYKYYAKTFKPELRHVQAPQSLTGALGRELEKYDQVCDAMEAHILRAISILQRDLVMEEERLEEEHAALKAKEQEAKTPESMQEEDTSTQPMTQPTTTNNSPISGTHSARRPSAISISSLHRPAFPHKLDLSSVSFRMPTDENAIQSGLGSPVTLAPKSARPTGANDLPDFIFPSGSDSASRPPDVDLTIPDIMPSTSVDLSAGGSSDKPIELDLEDELDVNVAMSKFYGVDPSSSTANHEGSESIFPADMVGGGGSTAGNELKELKDADFFKQLEGLSTLQPGEESKATTSQGATALGNFNSDAANVENNLSNLHDQNFNFDTVIDLTGDDIDLTNLDSADFFSSSNQPNPEVNFSVDFTMGEPSEDAKEGVSNSNS</sequence>
<comment type="caution">
    <text evidence="2">The sequence shown here is derived from an EMBL/GenBank/DDBJ whole genome shotgun (WGS) entry which is preliminary data.</text>
</comment>
<dbReference type="EMBL" id="QPFP01000002">
    <property type="protein sequence ID" value="TEB39121.1"/>
    <property type="molecule type" value="Genomic_DNA"/>
</dbReference>
<dbReference type="AlphaFoldDB" id="A0A4Y7TYM7"/>
<dbReference type="Proteomes" id="UP000298030">
    <property type="component" value="Unassembled WGS sequence"/>
</dbReference>
<name>A0A4Y7TYM7_COPMI</name>
<dbReference type="OrthoDB" id="3365514at2759"/>